<keyword evidence="1" id="KW-1133">Transmembrane helix</keyword>
<keyword evidence="1" id="KW-0472">Membrane</keyword>
<dbReference type="Proteomes" id="UP000319836">
    <property type="component" value="Unassembled WGS sequence"/>
</dbReference>
<name>A0A538U040_UNCEI</name>
<accession>A0A538U040</accession>
<sequence length="204" mass="22068">MAALTIVLFICFAVAGGVIGPLSSSATPGQASAAGALLAVCFLNTVVLTHLILRSRWSGWRLIATVFLVYYGVTTFMSQIESAVFITRLPPGILPRLFLMGALIAAPFSVLAVLILGKRKAGPADTEPNARLVMNAGEWAWKLAVIALAYVTLYFTFGYFIAWRSPAVREYYGGIDPGTLLAQMGTVLRNTPWLIPFQLLRAML</sequence>
<feature type="non-terminal residue" evidence="2">
    <location>
        <position position="204"/>
    </location>
</feature>
<gene>
    <name evidence="2" type="ORF">E6K80_12260</name>
</gene>
<feature type="transmembrane region" description="Helical" evidence="1">
    <location>
        <begin position="60"/>
        <end position="77"/>
    </location>
</feature>
<dbReference type="AlphaFoldDB" id="A0A538U040"/>
<feature type="transmembrane region" description="Helical" evidence="1">
    <location>
        <begin position="97"/>
        <end position="118"/>
    </location>
</feature>
<protein>
    <submittedName>
        <fullName evidence="2">Uncharacterized protein</fullName>
    </submittedName>
</protein>
<proteinExistence type="predicted"/>
<feature type="transmembrane region" description="Helical" evidence="1">
    <location>
        <begin position="139"/>
        <end position="162"/>
    </location>
</feature>
<keyword evidence="1" id="KW-0812">Transmembrane</keyword>
<feature type="transmembrane region" description="Helical" evidence="1">
    <location>
        <begin position="33"/>
        <end position="53"/>
    </location>
</feature>
<organism evidence="2 3">
    <name type="scientific">Eiseniibacteriota bacterium</name>
    <dbReference type="NCBI Taxonomy" id="2212470"/>
    <lineage>
        <taxon>Bacteria</taxon>
        <taxon>Candidatus Eiseniibacteriota</taxon>
    </lineage>
</organism>
<dbReference type="EMBL" id="VBPA01000316">
    <property type="protein sequence ID" value="TMQ69275.1"/>
    <property type="molecule type" value="Genomic_DNA"/>
</dbReference>
<reference evidence="2 3" key="1">
    <citation type="journal article" date="2019" name="Nat. Microbiol.">
        <title>Mediterranean grassland soil C-N compound turnover is dependent on rainfall and depth, and is mediated by genomically divergent microorganisms.</title>
        <authorList>
            <person name="Diamond S."/>
            <person name="Andeer P.F."/>
            <person name="Li Z."/>
            <person name="Crits-Christoph A."/>
            <person name="Burstein D."/>
            <person name="Anantharaman K."/>
            <person name="Lane K.R."/>
            <person name="Thomas B.C."/>
            <person name="Pan C."/>
            <person name="Northen T.R."/>
            <person name="Banfield J.F."/>
        </authorList>
    </citation>
    <scope>NUCLEOTIDE SEQUENCE [LARGE SCALE GENOMIC DNA]</scope>
    <source>
        <strain evidence="2">WS_10</strain>
    </source>
</reference>
<evidence type="ECO:0000313" key="2">
    <source>
        <dbReference type="EMBL" id="TMQ69275.1"/>
    </source>
</evidence>
<evidence type="ECO:0000313" key="3">
    <source>
        <dbReference type="Proteomes" id="UP000319836"/>
    </source>
</evidence>
<comment type="caution">
    <text evidence="2">The sequence shown here is derived from an EMBL/GenBank/DDBJ whole genome shotgun (WGS) entry which is preliminary data.</text>
</comment>
<evidence type="ECO:0000256" key="1">
    <source>
        <dbReference type="SAM" id="Phobius"/>
    </source>
</evidence>